<dbReference type="PANTHER" id="PTHR24422:SF10">
    <property type="entry name" value="CHEMOTAXIS PROTEIN METHYLTRANSFERASE 2"/>
    <property type="match status" value="1"/>
</dbReference>
<feature type="domain" description="T-SNARE coiled-coil homology" evidence="6">
    <location>
        <begin position="416"/>
        <end position="478"/>
    </location>
</feature>
<dbReference type="SMART" id="SM00091">
    <property type="entry name" value="PAS"/>
    <property type="match status" value="2"/>
</dbReference>
<feature type="domain" description="PAC" evidence="5">
    <location>
        <begin position="89"/>
        <end position="141"/>
    </location>
</feature>
<dbReference type="InterPro" id="IPR035965">
    <property type="entry name" value="PAS-like_dom_sf"/>
</dbReference>
<dbReference type="NCBIfam" id="TIGR00229">
    <property type="entry name" value="sensory_box"/>
    <property type="match status" value="2"/>
</dbReference>
<dbReference type="Pfam" id="PF00015">
    <property type="entry name" value="MCPsignal"/>
    <property type="match status" value="1"/>
</dbReference>
<dbReference type="PRINTS" id="PR00260">
    <property type="entry name" value="CHEMTRNSDUCR"/>
</dbReference>
<gene>
    <name evidence="7" type="ORF">M2A_3231</name>
</gene>
<evidence type="ECO:0000313" key="8">
    <source>
        <dbReference type="Proteomes" id="UP000028702"/>
    </source>
</evidence>
<dbReference type="InterPro" id="IPR001610">
    <property type="entry name" value="PAC"/>
</dbReference>
<dbReference type="InterPro" id="IPR000014">
    <property type="entry name" value="PAS"/>
</dbReference>
<keyword evidence="8" id="KW-1185">Reference proteome</keyword>
<comment type="caution">
    <text evidence="7">The sequence shown here is derived from an EMBL/GenBank/DDBJ whole genome shotgun (WGS) entry which is preliminary data.</text>
</comment>
<dbReference type="InterPro" id="IPR013655">
    <property type="entry name" value="PAS_fold_3"/>
</dbReference>
<evidence type="ECO:0000259" key="5">
    <source>
        <dbReference type="PROSITE" id="PS50113"/>
    </source>
</evidence>
<keyword evidence="2" id="KW-0807">Transducer</keyword>
<dbReference type="CDD" id="cd00130">
    <property type="entry name" value="PAS"/>
    <property type="match status" value="2"/>
</dbReference>
<protein>
    <submittedName>
        <fullName evidence="7">Methyl-accepting chemotaxis receptor/sensory transducer</fullName>
    </submittedName>
</protein>
<comment type="similarity">
    <text evidence="1">Belongs to the methyl-accepting chemotaxis (MCP) protein family.</text>
</comment>
<dbReference type="SMART" id="SM00283">
    <property type="entry name" value="MA"/>
    <property type="match status" value="1"/>
</dbReference>
<organism evidence="7 8">
    <name type="scientific">Tepidicaulis marinus</name>
    <dbReference type="NCBI Taxonomy" id="1333998"/>
    <lineage>
        <taxon>Bacteria</taxon>
        <taxon>Pseudomonadati</taxon>
        <taxon>Pseudomonadota</taxon>
        <taxon>Alphaproteobacteria</taxon>
        <taxon>Hyphomicrobiales</taxon>
        <taxon>Parvibaculaceae</taxon>
        <taxon>Tepidicaulis</taxon>
    </lineage>
</organism>
<dbReference type="InterPro" id="IPR000700">
    <property type="entry name" value="PAS-assoc_C"/>
</dbReference>
<dbReference type="AlphaFoldDB" id="A0A081BFB4"/>
<dbReference type="PROSITE" id="PS50192">
    <property type="entry name" value="T_SNARE"/>
    <property type="match status" value="1"/>
</dbReference>
<dbReference type="PROSITE" id="PS50112">
    <property type="entry name" value="PAS"/>
    <property type="match status" value="2"/>
</dbReference>
<dbReference type="Gene3D" id="3.30.450.20">
    <property type="entry name" value="PAS domain"/>
    <property type="match status" value="2"/>
</dbReference>
<reference evidence="7 8" key="1">
    <citation type="submission" date="2014-07" db="EMBL/GenBank/DDBJ databases">
        <title>Tepidicaulis marinum gen. nov., sp. nov., a novel marine bacterium denitrifying nitrate to nitrous oxide strictly under microaerobic conditions.</title>
        <authorList>
            <person name="Takeuchi M."/>
            <person name="Yamagishi T."/>
            <person name="Kamagata Y."/>
            <person name="Oshima K."/>
            <person name="Hattori M."/>
            <person name="Katayama T."/>
            <person name="Hanada S."/>
            <person name="Tamaki H."/>
            <person name="Marumo K."/>
            <person name="Maeda H."/>
            <person name="Nedachi M."/>
            <person name="Iwasaki W."/>
            <person name="Suwa Y."/>
            <person name="Sakata S."/>
        </authorList>
    </citation>
    <scope>NUCLEOTIDE SEQUENCE [LARGE SCALE GENOMIC DNA]</scope>
    <source>
        <strain evidence="7 8">MA2</strain>
    </source>
</reference>
<dbReference type="SMART" id="SM00086">
    <property type="entry name" value="PAC"/>
    <property type="match status" value="2"/>
</dbReference>
<dbReference type="GO" id="GO:0016020">
    <property type="term" value="C:membrane"/>
    <property type="evidence" value="ECO:0007669"/>
    <property type="project" value="InterPro"/>
</dbReference>
<dbReference type="InterPro" id="IPR004090">
    <property type="entry name" value="Chemotax_Me-accpt_rcpt"/>
</dbReference>
<feature type="domain" description="PAS" evidence="4">
    <location>
        <begin position="30"/>
        <end position="86"/>
    </location>
</feature>
<dbReference type="PROSITE" id="PS50113">
    <property type="entry name" value="PAC"/>
    <property type="match status" value="2"/>
</dbReference>
<feature type="domain" description="PAC" evidence="5">
    <location>
        <begin position="211"/>
        <end position="263"/>
    </location>
</feature>
<proteinExistence type="inferred from homology"/>
<keyword evidence="7" id="KW-0675">Receptor</keyword>
<dbReference type="InterPro" id="IPR004089">
    <property type="entry name" value="MCPsignal_dom"/>
</dbReference>
<dbReference type="PANTHER" id="PTHR24422">
    <property type="entry name" value="CHEMOTAXIS PROTEIN METHYLTRANSFERASE"/>
    <property type="match status" value="1"/>
</dbReference>
<dbReference type="RefSeq" id="WP_045449660.1">
    <property type="nucleotide sequence ID" value="NZ_BBIO01000026.1"/>
</dbReference>
<name>A0A081BFB4_9HYPH</name>
<dbReference type="Pfam" id="PF08447">
    <property type="entry name" value="PAS_3"/>
    <property type="match status" value="2"/>
</dbReference>
<dbReference type="InterPro" id="IPR050903">
    <property type="entry name" value="Bact_Chemotaxis_MeTrfase"/>
</dbReference>
<dbReference type="Proteomes" id="UP000028702">
    <property type="component" value="Unassembled WGS sequence"/>
</dbReference>
<accession>A0A081BFB4</accession>
<dbReference type="GO" id="GO:0006935">
    <property type="term" value="P:chemotaxis"/>
    <property type="evidence" value="ECO:0007669"/>
    <property type="project" value="InterPro"/>
</dbReference>
<dbReference type="EMBL" id="BBIO01000026">
    <property type="protein sequence ID" value="GAK46732.1"/>
    <property type="molecule type" value="Genomic_DNA"/>
</dbReference>
<dbReference type="GO" id="GO:0007165">
    <property type="term" value="P:signal transduction"/>
    <property type="evidence" value="ECO:0007669"/>
    <property type="project" value="UniProtKB-KW"/>
</dbReference>
<dbReference type="eggNOG" id="COG0840">
    <property type="taxonomic scope" value="Bacteria"/>
</dbReference>
<evidence type="ECO:0000256" key="1">
    <source>
        <dbReference type="ARBA" id="ARBA00029447"/>
    </source>
</evidence>
<evidence type="ECO:0000259" key="3">
    <source>
        <dbReference type="PROSITE" id="PS50111"/>
    </source>
</evidence>
<dbReference type="SUPFAM" id="SSF55785">
    <property type="entry name" value="PYP-like sensor domain (PAS domain)"/>
    <property type="match status" value="2"/>
</dbReference>
<evidence type="ECO:0000259" key="6">
    <source>
        <dbReference type="PROSITE" id="PS50192"/>
    </source>
</evidence>
<feature type="domain" description="PAS" evidence="4">
    <location>
        <begin position="152"/>
        <end position="208"/>
    </location>
</feature>
<evidence type="ECO:0000313" key="7">
    <source>
        <dbReference type="EMBL" id="GAK46732.1"/>
    </source>
</evidence>
<dbReference type="STRING" id="1333998.M2A_3231"/>
<dbReference type="SUPFAM" id="SSF58104">
    <property type="entry name" value="Methyl-accepting chemotaxis protein (MCP) signaling domain"/>
    <property type="match status" value="1"/>
</dbReference>
<evidence type="ECO:0000256" key="2">
    <source>
        <dbReference type="PROSITE-ProRule" id="PRU00284"/>
    </source>
</evidence>
<dbReference type="GO" id="GO:0004888">
    <property type="term" value="F:transmembrane signaling receptor activity"/>
    <property type="evidence" value="ECO:0007669"/>
    <property type="project" value="InterPro"/>
</dbReference>
<feature type="domain" description="Methyl-accepting transducer" evidence="3">
    <location>
        <begin position="264"/>
        <end position="486"/>
    </location>
</feature>
<sequence length="500" mass="54323">MKPNLTLRPPAATSREQRAKLDALDRSQAIIEFKMDGTILHANDNFLAVLGYELGEIQGQHHRIFVDQEERESRAYEAFWESLRQGNYQSAEYCRVAKDGKRVWIQATYNPIFDRQGRPYKVVKFATDITEQKLLNADYEGQIAAISKSQAVIAFNLDGTVIDANANFLDASGYALDEIKGQHHRIFMPEEERESSAYKEFWDALRRGEFRTGEFKRRRRDGGELWLQASYNPIFDMNGKPFKVVKYAVDITAEVLERKQRTEAQKTIDNDLSGITQATGKANHMATQAAKASEETSATTQLVAAGIEELSNSVEEINRQLTDALAISREAVDQASSSNDIVGGLAASAQQIGDVVRLISDIAEQTNLLALNATIEAARAGDAGKGFAVVASEVKTLASQTAKATEEISAQISGIQNASTTAANAIQAISSTIGSIHEISSTISAAVEEQSTVTKEMSENMQSSAGSVNSISEGLKEIADAIAFVDKAAGNVKAVSSALA</sequence>
<dbReference type="InterPro" id="IPR000727">
    <property type="entry name" value="T_SNARE_dom"/>
</dbReference>
<evidence type="ECO:0000259" key="4">
    <source>
        <dbReference type="PROSITE" id="PS50112"/>
    </source>
</evidence>
<dbReference type="PROSITE" id="PS50111">
    <property type="entry name" value="CHEMOTAXIS_TRANSDUC_2"/>
    <property type="match status" value="1"/>
</dbReference>
<dbReference type="Gene3D" id="1.10.287.950">
    <property type="entry name" value="Methyl-accepting chemotaxis protein"/>
    <property type="match status" value="1"/>
</dbReference>